<organism evidence="7 8">
    <name type="scientific">Methylogaea oryzae</name>
    <dbReference type="NCBI Taxonomy" id="1295382"/>
    <lineage>
        <taxon>Bacteria</taxon>
        <taxon>Pseudomonadati</taxon>
        <taxon>Pseudomonadota</taxon>
        <taxon>Gammaproteobacteria</taxon>
        <taxon>Methylococcales</taxon>
        <taxon>Methylococcaceae</taxon>
        <taxon>Methylogaea</taxon>
    </lineage>
</organism>
<feature type="transmembrane region" description="Helical" evidence="6">
    <location>
        <begin position="229"/>
        <end position="248"/>
    </location>
</feature>
<dbReference type="EMBL" id="AP019782">
    <property type="protein sequence ID" value="BBL71862.1"/>
    <property type="molecule type" value="Genomic_DNA"/>
</dbReference>
<evidence type="ECO:0000256" key="1">
    <source>
        <dbReference type="ARBA" id="ARBA00004651"/>
    </source>
</evidence>
<keyword evidence="3 6" id="KW-0812">Transmembrane</keyword>
<evidence type="ECO:0000256" key="3">
    <source>
        <dbReference type="ARBA" id="ARBA00022692"/>
    </source>
</evidence>
<keyword evidence="4 6" id="KW-1133">Transmembrane helix</keyword>
<feature type="transmembrane region" description="Helical" evidence="6">
    <location>
        <begin position="191"/>
        <end position="217"/>
    </location>
</feature>
<dbReference type="GO" id="GO:0005886">
    <property type="term" value="C:plasma membrane"/>
    <property type="evidence" value="ECO:0007669"/>
    <property type="project" value="UniProtKB-SubCell"/>
</dbReference>
<evidence type="ECO:0000256" key="6">
    <source>
        <dbReference type="SAM" id="Phobius"/>
    </source>
</evidence>
<dbReference type="Pfam" id="PF03631">
    <property type="entry name" value="Virul_fac_BrkB"/>
    <property type="match status" value="1"/>
</dbReference>
<evidence type="ECO:0000313" key="8">
    <source>
        <dbReference type="Proteomes" id="UP000824988"/>
    </source>
</evidence>
<dbReference type="InterPro" id="IPR017039">
    <property type="entry name" value="Virul_fac_BrkB"/>
</dbReference>
<feature type="transmembrane region" description="Helical" evidence="6">
    <location>
        <begin position="52"/>
        <end position="71"/>
    </location>
</feature>
<dbReference type="PANTHER" id="PTHR30213">
    <property type="entry name" value="INNER MEMBRANE PROTEIN YHJD"/>
    <property type="match status" value="1"/>
</dbReference>
<dbReference type="RefSeq" id="WP_221047223.1">
    <property type="nucleotide sequence ID" value="NZ_AP019782.1"/>
</dbReference>
<evidence type="ECO:0000256" key="2">
    <source>
        <dbReference type="ARBA" id="ARBA00022475"/>
    </source>
</evidence>
<feature type="transmembrane region" description="Helical" evidence="6">
    <location>
        <begin position="260"/>
        <end position="283"/>
    </location>
</feature>
<reference evidence="7" key="1">
    <citation type="submission" date="2019-06" db="EMBL/GenBank/DDBJ databases">
        <title>Complete genome sequence of Methylogaea oryzae strain JCM16910.</title>
        <authorList>
            <person name="Asakawa S."/>
        </authorList>
    </citation>
    <scope>NUCLEOTIDE SEQUENCE</scope>
    <source>
        <strain evidence="7">E10</strain>
    </source>
</reference>
<dbReference type="Proteomes" id="UP000824988">
    <property type="component" value="Chromosome"/>
</dbReference>
<evidence type="ECO:0000256" key="4">
    <source>
        <dbReference type="ARBA" id="ARBA00022989"/>
    </source>
</evidence>
<accession>A0A8D4VSP6</accession>
<feature type="transmembrane region" description="Helical" evidence="6">
    <location>
        <begin position="156"/>
        <end position="179"/>
    </location>
</feature>
<keyword evidence="5 6" id="KW-0472">Membrane</keyword>
<keyword evidence="2" id="KW-1003">Cell membrane</keyword>
<proteinExistence type="predicted"/>
<comment type="subcellular location">
    <subcellularLocation>
        <location evidence="1">Cell membrane</location>
        <topology evidence="1">Multi-pass membrane protein</topology>
    </subcellularLocation>
</comment>
<keyword evidence="8" id="KW-1185">Reference proteome</keyword>
<name>A0A8D4VSP6_9GAMM</name>
<dbReference type="AlphaFoldDB" id="A0A8D4VSP6"/>
<protein>
    <submittedName>
        <fullName evidence="7">Uncharacterized protein</fullName>
    </submittedName>
</protein>
<evidence type="ECO:0000256" key="5">
    <source>
        <dbReference type="ARBA" id="ARBA00023136"/>
    </source>
</evidence>
<sequence length="437" mass="47932">MPRKRLAAAVRSSQALRRRCRRLWASHGAGRWLRAIIREATEEQLDLRAMSLVYTTLLSLVPLLAVSFSVLKSFGIHNQLQPFLSELFKPLGPQGGELTSRIIGFVENMNVGVLGSLGVAMLFYTVGSMLEKTEAAFNHIWHAKSSRGIARRFSDYLSVVLVGPVLVFSAIGIMASMAASQTAQSLLNRELFGGVYLLLGVVAPYALIVAAFTFIYLFLPNTRVAFRSALTGGACAGLAWKALGWGFAEFVAGSANYDAVYSSLAIAVLFMMWLYLSWLVILLGGRVAFLHQYPAYLAFERRRPTLGNRQKEWAGLAMMLLIAERFARGQRPWTLEALCQHLRLPVDAARELLRELVRHGLLFCMDNGEESYLPAKDLAAVSPRDVYQAIRGEAAASHGIQDAPVELASRLCGQAEAAGLEALEQRSLLQLIEAGGG</sequence>
<evidence type="ECO:0000313" key="7">
    <source>
        <dbReference type="EMBL" id="BBL71862.1"/>
    </source>
</evidence>
<dbReference type="PANTHER" id="PTHR30213:SF0">
    <property type="entry name" value="UPF0761 MEMBRANE PROTEIN YIHY"/>
    <property type="match status" value="1"/>
</dbReference>
<dbReference type="NCBIfam" id="TIGR00765">
    <property type="entry name" value="yihY_not_rbn"/>
    <property type="match status" value="1"/>
</dbReference>
<gene>
    <name evidence="7" type="ORF">MoryE10_24680</name>
</gene>
<dbReference type="KEGG" id="moz:MoryE10_24680"/>